<accession>A0AAI8YHA8</accession>
<organism evidence="1 2">
    <name type="scientific">Anthostomella pinea</name>
    <dbReference type="NCBI Taxonomy" id="933095"/>
    <lineage>
        <taxon>Eukaryota</taxon>
        <taxon>Fungi</taxon>
        <taxon>Dikarya</taxon>
        <taxon>Ascomycota</taxon>
        <taxon>Pezizomycotina</taxon>
        <taxon>Sordariomycetes</taxon>
        <taxon>Xylariomycetidae</taxon>
        <taxon>Xylariales</taxon>
        <taxon>Xylariaceae</taxon>
        <taxon>Anthostomella</taxon>
    </lineage>
</organism>
<protein>
    <submittedName>
        <fullName evidence="1">Uu.00g119860.m01.CDS01</fullName>
    </submittedName>
</protein>
<proteinExistence type="predicted"/>
<dbReference type="Proteomes" id="UP001295740">
    <property type="component" value="Unassembled WGS sequence"/>
</dbReference>
<dbReference type="AlphaFoldDB" id="A0AAI8YHA8"/>
<comment type="caution">
    <text evidence="1">The sequence shown here is derived from an EMBL/GenBank/DDBJ whole genome shotgun (WGS) entry which is preliminary data.</text>
</comment>
<evidence type="ECO:0000313" key="2">
    <source>
        <dbReference type="Proteomes" id="UP001295740"/>
    </source>
</evidence>
<reference evidence="1" key="1">
    <citation type="submission" date="2023-10" db="EMBL/GenBank/DDBJ databases">
        <authorList>
            <person name="Hackl T."/>
        </authorList>
    </citation>
    <scope>NUCLEOTIDE SEQUENCE</scope>
</reference>
<sequence length="84" mass="9207">MRPLEPFVKQCRITYEVDGDGRKKPAACRTGCASARDDISRPLARCLTLLDDSSASAMRISREITDLTDALAVVEERATLSAHL</sequence>
<name>A0AAI8YHA8_9PEZI</name>
<evidence type="ECO:0000313" key="1">
    <source>
        <dbReference type="EMBL" id="CAJ2504592.1"/>
    </source>
</evidence>
<keyword evidence="2" id="KW-1185">Reference proteome</keyword>
<gene>
    <name evidence="1" type="ORF">KHLLAP_LOCUS5060</name>
</gene>
<dbReference type="EMBL" id="CAUWAG010000006">
    <property type="protein sequence ID" value="CAJ2504592.1"/>
    <property type="molecule type" value="Genomic_DNA"/>
</dbReference>